<evidence type="ECO:0008006" key="2">
    <source>
        <dbReference type="Google" id="ProtNLM"/>
    </source>
</evidence>
<accession>E1YEW1</accession>
<dbReference type="EMBL" id="FR695872">
    <property type="protein sequence ID" value="CBX29105.1"/>
    <property type="molecule type" value="Genomic_DNA"/>
</dbReference>
<dbReference type="AlphaFoldDB" id="E1YEW1"/>
<name>E1YEW1_9BACT</name>
<dbReference type="InterPro" id="IPR035093">
    <property type="entry name" value="RelE/ParE_toxin_dom_sf"/>
</dbReference>
<evidence type="ECO:0000313" key="1">
    <source>
        <dbReference type="EMBL" id="CBX29105.1"/>
    </source>
</evidence>
<sequence>MRMKIKLLSSALDDLSEGRLFYERLGEGLGEYFFDSLFSDIDSLTLYGGIHPKFFGYHRMLSKRFPYAIYYKLEEESVVLVWRVLDLRRNPKKIRQSLMLRLNSAMSIL</sequence>
<gene>
    <name evidence="1" type="ORF">N47_J00860</name>
</gene>
<organism evidence="1">
    <name type="scientific">uncultured Desulfobacterium sp</name>
    <dbReference type="NCBI Taxonomy" id="201089"/>
    <lineage>
        <taxon>Bacteria</taxon>
        <taxon>Pseudomonadati</taxon>
        <taxon>Thermodesulfobacteriota</taxon>
        <taxon>Desulfobacteria</taxon>
        <taxon>Desulfobacterales</taxon>
        <taxon>Desulfobacteriaceae</taxon>
        <taxon>Desulfobacterium</taxon>
        <taxon>environmental samples</taxon>
    </lineage>
</organism>
<reference evidence="1" key="1">
    <citation type="journal article" date="2011" name="Environ. Microbiol.">
        <title>Genomic insights into the metabolic potential of the polycyclic aromatic hydrocarbon degrading sulfate-reducing Deltaproteobacterium N47.</title>
        <authorList>
            <person name="Bergmann F."/>
            <person name="Selesi D."/>
            <person name="Weinmaier T."/>
            <person name="Tischler P."/>
            <person name="Rattei T."/>
            <person name="Meckenstock R.U."/>
        </authorList>
    </citation>
    <scope>NUCLEOTIDE SEQUENCE</scope>
</reference>
<proteinExistence type="predicted"/>
<protein>
    <recommendedName>
        <fullName evidence="2">Type II toxin-antitoxin system RelE/ParE family toxin</fullName>
    </recommendedName>
</protein>
<dbReference type="Gene3D" id="3.30.2310.20">
    <property type="entry name" value="RelE-like"/>
    <property type="match status" value="1"/>
</dbReference>